<evidence type="ECO:0000259" key="1">
    <source>
        <dbReference type="Pfam" id="PF13391"/>
    </source>
</evidence>
<dbReference type="RefSeq" id="WP_224191104.1">
    <property type="nucleotide sequence ID" value="NZ_JAIRAU010000005.1"/>
</dbReference>
<keyword evidence="2" id="KW-0255">Endonuclease</keyword>
<reference evidence="2" key="1">
    <citation type="submission" date="2021-08" db="EMBL/GenBank/DDBJ databases">
        <authorList>
            <person name="Stevens D.C."/>
        </authorList>
    </citation>
    <scope>NUCLEOTIDE SEQUENCE</scope>
    <source>
        <strain evidence="2">DSM 53165</strain>
    </source>
</reference>
<gene>
    <name evidence="2" type="ORF">K7C98_08645</name>
</gene>
<name>A0ABS7TM79_9BACT</name>
<keyword evidence="3" id="KW-1185">Reference proteome</keyword>
<feature type="domain" description="HNH nuclease" evidence="1">
    <location>
        <begin position="203"/>
        <end position="252"/>
    </location>
</feature>
<dbReference type="EMBL" id="JAIRAU010000005">
    <property type="protein sequence ID" value="MBZ5709327.1"/>
    <property type="molecule type" value="Genomic_DNA"/>
</dbReference>
<organism evidence="2 3">
    <name type="scientific">Nannocystis pusilla</name>
    <dbReference type="NCBI Taxonomy" id="889268"/>
    <lineage>
        <taxon>Bacteria</taxon>
        <taxon>Pseudomonadati</taxon>
        <taxon>Myxococcota</taxon>
        <taxon>Polyangia</taxon>
        <taxon>Nannocystales</taxon>
        <taxon>Nannocystaceae</taxon>
        <taxon>Nannocystis</taxon>
    </lineage>
</organism>
<keyword evidence="2" id="KW-0378">Hydrolase</keyword>
<evidence type="ECO:0000313" key="2">
    <source>
        <dbReference type="EMBL" id="MBZ5709327.1"/>
    </source>
</evidence>
<sequence length="306" mass="34268">MEGFVAVTDPSWYERLCRKPGPCDANFWRPSTRRFNLAPGTPFFFKLKAPHHAIAGFGFFVSFTVLPDWLAWDTFGDANGVDDLDALRARLQRIREGARIAADPLGQIGCCLIAEATFFSPETWVVPPDDWSPRTQTGATYSLDAGEGQRIWHECLGRVGLPARRTLPGVPERPRYGAPTLHRPRLGQGIFRVQVLDAYGRACAVTHEHSLPVLEAAHIRPYAKGGEHTVANGLALRTDLHRLFDRGYITVDDNHRLIVGKRLREDFANGRSYYALHGQPVETPVHPELRPAPVALAWHREHTFLG</sequence>
<proteinExistence type="predicted"/>
<keyword evidence="2" id="KW-0540">Nuclease</keyword>
<dbReference type="GO" id="GO:0004519">
    <property type="term" value="F:endonuclease activity"/>
    <property type="evidence" value="ECO:0007669"/>
    <property type="project" value="UniProtKB-KW"/>
</dbReference>
<dbReference type="InterPro" id="IPR003615">
    <property type="entry name" value="HNH_nuc"/>
</dbReference>
<dbReference type="Proteomes" id="UP001139031">
    <property type="component" value="Unassembled WGS sequence"/>
</dbReference>
<protein>
    <submittedName>
        <fullName evidence="2">HNH endonuclease</fullName>
    </submittedName>
</protein>
<evidence type="ECO:0000313" key="3">
    <source>
        <dbReference type="Proteomes" id="UP001139031"/>
    </source>
</evidence>
<dbReference type="Pfam" id="PF13391">
    <property type="entry name" value="HNH_2"/>
    <property type="match status" value="1"/>
</dbReference>
<accession>A0ABS7TM79</accession>
<comment type="caution">
    <text evidence="2">The sequence shown here is derived from an EMBL/GenBank/DDBJ whole genome shotgun (WGS) entry which is preliminary data.</text>
</comment>